<name>A0A3B3QFH9_9TELE</name>
<keyword evidence="4" id="KW-1015">Disulfide bond</keyword>
<dbReference type="GO" id="GO:0005737">
    <property type="term" value="C:cytoplasm"/>
    <property type="evidence" value="ECO:0007669"/>
    <property type="project" value="UniProtKB-SubCell"/>
</dbReference>
<dbReference type="Ensembl" id="ENSPKIT00000028508.1">
    <property type="protein sequence ID" value="ENSPKIP00000004524.1"/>
    <property type="gene ID" value="ENSPKIG00000021590.1"/>
</dbReference>
<dbReference type="InterPro" id="IPR013098">
    <property type="entry name" value="Ig_I-set"/>
</dbReference>
<dbReference type="PANTHER" id="PTHR35971">
    <property type="entry name" value="SI:DKEY-31G6.6"/>
    <property type="match status" value="1"/>
</dbReference>
<organism evidence="6 7">
    <name type="scientific">Paramormyrops kingsleyae</name>
    <dbReference type="NCBI Taxonomy" id="1676925"/>
    <lineage>
        <taxon>Eukaryota</taxon>
        <taxon>Metazoa</taxon>
        <taxon>Chordata</taxon>
        <taxon>Craniata</taxon>
        <taxon>Vertebrata</taxon>
        <taxon>Euteleostomi</taxon>
        <taxon>Actinopterygii</taxon>
        <taxon>Neopterygii</taxon>
        <taxon>Teleostei</taxon>
        <taxon>Osteoglossocephala</taxon>
        <taxon>Osteoglossomorpha</taxon>
        <taxon>Osteoglossiformes</taxon>
        <taxon>Mormyridae</taxon>
        <taxon>Paramormyrops</taxon>
    </lineage>
</organism>
<reference evidence="6" key="1">
    <citation type="submission" date="2025-08" db="UniProtKB">
        <authorList>
            <consortium name="Ensembl"/>
        </authorList>
    </citation>
    <scope>IDENTIFICATION</scope>
</reference>
<evidence type="ECO:0000313" key="7">
    <source>
        <dbReference type="Proteomes" id="UP000261540"/>
    </source>
</evidence>
<dbReference type="AlphaFoldDB" id="A0A3B3QFH9"/>
<evidence type="ECO:0000256" key="1">
    <source>
        <dbReference type="ARBA" id="ARBA00004496"/>
    </source>
</evidence>
<evidence type="ECO:0000259" key="5">
    <source>
        <dbReference type="Pfam" id="PF07679"/>
    </source>
</evidence>
<dbReference type="InterPro" id="IPR052385">
    <property type="entry name" value="Obscurin/Obscurin-like_Reg"/>
</dbReference>
<feature type="domain" description="Immunoglobulin I-set" evidence="5">
    <location>
        <begin position="138"/>
        <end position="182"/>
    </location>
</feature>
<dbReference type="Proteomes" id="UP000261540">
    <property type="component" value="Unplaced"/>
</dbReference>
<dbReference type="InterPro" id="IPR036179">
    <property type="entry name" value="Ig-like_dom_sf"/>
</dbReference>
<evidence type="ECO:0000313" key="6">
    <source>
        <dbReference type="Ensembl" id="ENSPKIP00000004524.1"/>
    </source>
</evidence>
<proteinExistence type="predicted"/>
<reference evidence="6" key="2">
    <citation type="submission" date="2025-09" db="UniProtKB">
        <authorList>
            <consortium name="Ensembl"/>
        </authorList>
    </citation>
    <scope>IDENTIFICATION</scope>
</reference>
<evidence type="ECO:0000256" key="3">
    <source>
        <dbReference type="ARBA" id="ARBA00022553"/>
    </source>
</evidence>
<dbReference type="InterPro" id="IPR013783">
    <property type="entry name" value="Ig-like_fold"/>
</dbReference>
<sequence length="196" mass="21893">MRKGCTCLLRVNRRAVQDLLFLVRSMPGLYRLHSMSSPILGGAIKRPLQDVVVAESQLAELECEVANPSAEGLWLKDGQHVFFSDNIRSQDVGELRLEGTHQLMLYIYSLAVYIFAVLETQDAVFGLELSHEDMKGSLWTKNGVEIQPSDKFDMRIDGAVHTLVIKSCTTQDEAVYGLKLGNFMAMARIDAPSRMS</sequence>
<keyword evidence="3" id="KW-0597">Phosphoprotein</keyword>
<protein>
    <recommendedName>
        <fullName evidence="5">Immunoglobulin I-set domain-containing protein</fullName>
    </recommendedName>
</protein>
<dbReference type="GeneTree" id="ENSGT01110000267173"/>
<dbReference type="PANTHER" id="PTHR35971:SF5">
    <property type="entry name" value="OBSCURIN LIKE CYTOSKELETAL ADAPTOR 1"/>
    <property type="match status" value="1"/>
</dbReference>
<comment type="subcellular location">
    <subcellularLocation>
        <location evidence="1">Cytoplasm</location>
    </subcellularLocation>
</comment>
<dbReference type="Gene3D" id="2.60.40.10">
    <property type="entry name" value="Immunoglobulins"/>
    <property type="match status" value="2"/>
</dbReference>
<dbReference type="Pfam" id="PF07679">
    <property type="entry name" value="I-set"/>
    <property type="match status" value="1"/>
</dbReference>
<evidence type="ECO:0000256" key="4">
    <source>
        <dbReference type="ARBA" id="ARBA00023157"/>
    </source>
</evidence>
<keyword evidence="2" id="KW-0963">Cytoplasm</keyword>
<dbReference type="SUPFAM" id="SSF48726">
    <property type="entry name" value="Immunoglobulin"/>
    <property type="match status" value="1"/>
</dbReference>
<keyword evidence="7" id="KW-1185">Reference proteome</keyword>
<evidence type="ECO:0000256" key="2">
    <source>
        <dbReference type="ARBA" id="ARBA00022490"/>
    </source>
</evidence>
<accession>A0A3B3QFH9</accession>